<evidence type="ECO:0000259" key="14">
    <source>
        <dbReference type="PROSITE" id="PS50857"/>
    </source>
</evidence>
<keyword evidence="9 12" id="KW-0472">Membrane</keyword>
<dbReference type="InterPro" id="IPR045187">
    <property type="entry name" value="CcO_II"/>
</dbReference>
<dbReference type="GO" id="GO:0004129">
    <property type="term" value="F:cytochrome-c oxidase activity"/>
    <property type="evidence" value="ECO:0007669"/>
    <property type="project" value="UniProtKB-EC"/>
</dbReference>
<keyword evidence="3" id="KW-0813">Transport</keyword>
<protein>
    <submittedName>
        <fullName evidence="16">Cytochrome c oxidase subunit 2</fullName>
    </submittedName>
</protein>
<dbReference type="GO" id="GO:0016020">
    <property type="term" value="C:membrane"/>
    <property type="evidence" value="ECO:0007669"/>
    <property type="project" value="UniProtKB-SubCell"/>
</dbReference>
<keyword evidence="8" id="KW-0186">Copper</keyword>
<dbReference type="InterPro" id="IPR009056">
    <property type="entry name" value="Cyt_c-like_dom"/>
</dbReference>
<dbReference type="Pfam" id="PF00034">
    <property type="entry name" value="Cytochrom_C"/>
    <property type="match status" value="1"/>
</dbReference>
<evidence type="ECO:0000256" key="10">
    <source>
        <dbReference type="ARBA" id="ARBA00047816"/>
    </source>
</evidence>
<keyword evidence="17" id="KW-1185">Reference proteome</keyword>
<gene>
    <name evidence="16" type="ORF">SAMN05216386_2357</name>
</gene>
<evidence type="ECO:0000313" key="17">
    <source>
        <dbReference type="Proteomes" id="UP000183107"/>
    </source>
</evidence>
<dbReference type="Gene3D" id="2.60.40.420">
    <property type="entry name" value="Cupredoxins - blue copper proteins"/>
    <property type="match status" value="1"/>
</dbReference>
<organism evidence="16 17">
    <name type="scientific">Nitrosospira briensis</name>
    <dbReference type="NCBI Taxonomy" id="35799"/>
    <lineage>
        <taxon>Bacteria</taxon>
        <taxon>Pseudomonadati</taxon>
        <taxon>Pseudomonadota</taxon>
        <taxon>Betaproteobacteria</taxon>
        <taxon>Nitrosomonadales</taxon>
        <taxon>Nitrosomonadaceae</taxon>
        <taxon>Nitrosospira</taxon>
    </lineage>
</organism>
<evidence type="ECO:0000256" key="9">
    <source>
        <dbReference type="ARBA" id="ARBA00023136"/>
    </source>
</evidence>
<dbReference type="InterPro" id="IPR002429">
    <property type="entry name" value="CcO_II-like_C"/>
</dbReference>
<dbReference type="GO" id="GO:0042773">
    <property type="term" value="P:ATP synthesis coupled electron transport"/>
    <property type="evidence" value="ECO:0007669"/>
    <property type="project" value="TreeGrafter"/>
</dbReference>
<dbReference type="GO" id="GO:0020037">
    <property type="term" value="F:heme binding"/>
    <property type="evidence" value="ECO:0007669"/>
    <property type="project" value="InterPro"/>
</dbReference>
<keyword evidence="4 11" id="KW-0349">Heme</keyword>
<evidence type="ECO:0000259" key="15">
    <source>
        <dbReference type="PROSITE" id="PS51007"/>
    </source>
</evidence>
<sequence>MSKGRFRTTVGAGLLVLLAACNQEQSAFAPTGAEAERINVLFWVMTIAGGLILVGVIVLSAVAICGRETLRARLSGERFIRGAGIAFPVVVLSMLLVYGFVILGAGASAPPSDNEMRFAIRGEQWWWRVTYFDADGNSFESANELHVPVGQPVRLELTTADVIHSFWAPRLAGKLDMIPGRINVLTITATEEGISRGQCAEYCGGAHAFMSFHVVAQTPEDFEEWMAKESGPAVKNENERAARGRELFLDAGCGGCHTIRGTAAAGAIGPDLTHVGGRHSLAAATLPNGAAAFADWISNNQHIKPENKMPPYNIFTQSQLEDLALYLESLK</sequence>
<dbReference type="PANTHER" id="PTHR22888">
    <property type="entry name" value="CYTOCHROME C OXIDASE, SUBUNIT II"/>
    <property type="match status" value="1"/>
</dbReference>
<feature type="chain" id="PRO_5010322308" evidence="13">
    <location>
        <begin position="30"/>
        <end position="331"/>
    </location>
</feature>
<comment type="similarity">
    <text evidence="2">Belongs to the cytochrome c oxidase subunit 2 family.</text>
</comment>
<feature type="transmembrane region" description="Helical" evidence="12">
    <location>
        <begin position="42"/>
        <end position="64"/>
    </location>
</feature>
<evidence type="ECO:0000256" key="13">
    <source>
        <dbReference type="SAM" id="SignalP"/>
    </source>
</evidence>
<dbReference type="PROSITE" id="PS00078">
    <property type="entry name" value="COX2"/>
    <property type="match status" value="1"/>
</dbReference>
<evidence type="ECO:0000313" key="16">
    <source>
        <dbReference type="EMBL" id="SFO01427.1"/>
    </source>
</evidence>
<dbReference type="RefSeq" id="WP_074797641.1">
    <property type="nucleotide sequence ID" value="NZ_FOVJ01000006.1"/>
</dbReference>
<dbReference type="AlphaFoldDB" id="A0A1I5DQH2"/>
<dbReference type="CDD" id="cd04213">
    <property type="entry name" value="CuRO_CcO_Caa3_II"/>
    <property type="match status" value="1"/>
</dbReference>
<dbReference type="PROSITE" id="PS51257">
    <property type="entry name" value="PROKAR_LIPOPROTEIN"/>
    <property type="match status" value="1"/>
</dbReference>
<evidence type="ECO:0000256" key="3">
    <source>
        <dbReference type="ARBA" id="ARBA00022448"/>
    </source>
</evidence>
<keyword evidence="7 11" id="KW-0408">Iron</keyword>
<name>A0A1I5DQH2_9PROT</name>
<accession>A0A1I5DQH2</accession>
<dbReference type="EMBL" id="FOVJ01000006">
    <property type="protein sequence ID" value="SFO01427.1"/>
    <property type="molecule type" value="Genomic_DNA"/>
</dbReference>
<proteinExistence type="inferred from homology"/>
<dbReference type="InterPro" id="IPR008972">
    <property type="entry name" value="Cupredoxin"/>
</dbReference>
<dbReference type="PROSITE" id="PS50857">
    <property type="entry name" value="COX2_CUA"/>
    <property type="match status" value="1"/>
</dbReference>
<dbReference type="InterPro" id="IPR034236">
    <property type="entry name" value="CuRO_CcO_Caa3_II"/>
</dbReference>
<keyword evidence="12" id="KW-0812">Transmembrane</keyword>
<comment type="catalytic activity">
    <reaction evidence="10">
        <text>4 Fe(II)-[cytochrome c] + O2 + 8 H(+)(in) = 4 Fe(III)-[cytochrome c] + 2 H2O + 4 H(+)(out)</text>
        <dbReference type="Rhea" id="RHEA:11436"/>
        <dbReference type="Rhea" id="RHEA-COMP:10350"/>
        <dbReference type="Rhea" id="RHEA-COMP:14399"/>
        <dbReference type="ChEBI" id="CHEBI:15377"/>
        <dbReference type="ChEBI" id="CHEBI:15378"/>
        <dbReference type="ChEBI" id="CHEBI:15379"/>
        <dbReference type="ChEBI" id="CHEBI:29033"/>
        <dbReference type="ChEBI" id="CHEBI:29034"/>
        <dbReference type="EC" id="7.1.1.9"/>
    </reaction>
</comment>
<evidence type="ECO:0000256" key="1">
    <source>
        <dbReference type="ARBA" id="ARBA00004370"/>
    </source>
</evidence>
<dbReference type="OrthoDB" id="9773456at2"/>
<dbReference type="GO" id="GO:0005507">
    <property type="term" value="F:copper ion binding"/>
    <property type="evidence" value="ECO:0007669"/>
    <property type="project" value="InterPro"/>
</dbReference>
<feature type="domain" description="Cytochrome c" evidence="15">
    <location>
        <begin position="239"/>
        <end position="331"/>
    </location>
</feature>
<evidence type="ECO:0000256" key="4">
    <source>
        <dbReference type="ARBA" id="ARBA00022617"/>
    </source>
</evidence>
<reference evidence="17" key="1">
    <citation type="submission" date="2016-10" db="EMBL/GenBank/DDBJ databases">
        <authorList>
            <person name="Varghese N."/>
        </authorList>
    </citation>
    <scope>NUCLEOTIDE SEQUENCE [LARGE SCALE GENOMIC DNA]</scope>
    <source>
        <strain evidence="17">Nsp8</strain>
    </source>
</reference>
<feature type="transmembrane region" description="Helical" evidence="12">
    <location>
        <begin position="85"/>
        <end position="107"/>
    </location>
</feature>
<evidence type="ECO:0000256" key="6">
    <source>
        <dbReference type="ARBA" id="ARBA00022982"/>
    </source>
</evidence>
<keyword evidence="12" id="KW-1133">Transmembrane helix</keyword>
<dbReference type="Proteomes" id="UP000183107">
    <property type="component" value="Unassembled WGS sequence"/>
</dbReference>
<dbReference type="SUPFAM" id="SSF46626">
    <property type="entry name" value="Cytochrome c"/>
    <property type="match status" value="1"/>
</dbReference>
<dbReference type="SUPFAM" id="SSF49503">
    <property type="entry name" value="Cupredoxins"/>
    <property type="match status" value="1"/>
</dbReference>
<evidence type="ECO:0000256" key="2">
    <source>
        <dbReference type="ARBA" id="ARBA00007866"/>
    </source>
</evidence>
<keyword evidence="13" id="KW-0732">Signal</keyword>
<evidence type="ECO:0000256" key="11">
    <source>
        <dbReference type="PROSITE-ProRule" id="PRU00433"/>
    </source>
</evidence>
<feature type="signal peptide" evidence="13">
    <location>
        <begin position="1"/>
        <end position="29"/>
    </location>
</feature>
<evidence type="ECO:0000256" key="12">
    <source>
        <dbReference type="SAM" id="Phobius"/>
    </source>
</evidence>
<evidence type="ECO:0000256" key="5">
    <source>
        <dbReference type="ARBA" id="ARBA00022723"/>
    </source>
</evidence>
<comment type="subcellular location">
    <subcellularLocation>
        <location evidence="1">Membrane</location>
    </subcellularLocation>
</comment>
<dbReference type="InterPro" id="IPR036909">
    <property type="entry name" value="Cyt_c-like_dom_sf"/>
</dbReference>
<dbReference type="InterPro" id="IPR001505">
    <property type="entry name" value="Copper_CuA"/>
</dbReference>
<keyword evidence="6" id="KW-0249">Electron transport</keyword>
<evidence type="ECO:0000256" key="7">
    <source>
        <dbReference type="ARBA" id="ARBA00023004"/>
    </source>
</evidence>
<feature type="domain" description="Cytochrome oxidase subunit II copper A binding" evidence="14">
    <location>
        <begin position="113"/>
        <end position="228"/>
    </location>
</feature>
<dbReference type="PANTHER" id="PTHR22888:SF9">
    <property type="entry name" value="CYTOCHROME C OXIDASE SUBUNIT 2"/>
    <property type="match status" value="1"/>
</dbReference>
<evidence type="ECO:0000256" key="8">
    <source>
        <dbReference type="ARBA" id="ARBA00023008"/>
    </source>
</evidence>
<dbReference type="Pfam" id="PF00116">
    <property type="entry name" value="COX2"/>
    <property type="match status" value="1"/>
</dbReference>
<dbReference type="PROSITE" id="PS51007">
    <property type="entry name" value="CYTC"/>
    <property type="match status" value="1"/>
</dbReference>
<keyword evidence="5 11" id="KW-0479">Metal-binding</keyword>